<evidence type="ECO:0000256" key="1">
    <source>
        <dbReference type="ARBA" id="ARBA00007831"/>
    </source>
</evidence>
<dbReference type="InterPro" id="IPR001464">
    <property type="entry name" value="Annexin"/>
</dbReference>
<dbReference type="InterPro" id="IPR037104">
    <property type="entry name" value="Annexin_sf"/>
</dbReference>
<dbReference type="InterPro" id="IPR018502">
    <property type="entry name" value="Annexin_repeat"/>
</dbReference>
<dbReference type="PANTHER" id="PTHR10502">
    <property type="entry name" value="ANNEXIN"/>
    <property type="match status" value="1"/>
</dbReference>
<dbReference type="PANTHER" id="PTHR10502:SF233">
    <property type="entry name" value="ANNEXIN B9"/>
    <property type="match status" value="1"/>
</dbReference>
<dbReference type="Pfam" id="PF00191">
    <property type="entry name" value="Annexin"/>
    <property type="match status" value="4"/>
</dbReference>
<protein>
    <submittedName>
        <fullName evidence="4">Oidioi.mRNA.OKI2018_I69.PAR.g11900.t1.cds</fullName>
    </submittedName>
</protein>
<gene>
    <name evidence="4" type="ORF">OKIOD_LOCUS3458</name>
</gene>
<dbReference type="SMART" id="SM00335">
    <property type="entry name" value="ANX"/>
    <property type="match status" value="4"/>
</dbReference>
<dbReference type="EMBL" id="OU015568">
    <property type="protein sequence ID" value="CAG5088611.1"/>
    <property type="molecule type" value="Genomic_DNA"/>
</dbReference>
<dbReference type="PROSITE" id="PS51897">
    <property type="entry name" value="ANNEXIN_2"/>
    <property type="match status" value="4"/>
</dbReference>
<evidence type="ECO:0000256" key="3">
    <source>
        <dbReference type="ARBA" id="ARBA00023216"/>
    </source>
</evidence>
<name>A0ABN7RXW4_OIKDI</name>
<dbReference type="SUPFAM" id="SSF47874">
    <property type="entry name" value="Annexin"/>
    <property type="match status" value="1"/>
</dbReference>
<keyword evidence="2" id="KW-0677">Repeat</keyword>
<accession>A0ABN7RXW4</accession>
<reference evidence="4 5" key="1">
    <citation type="submission" date="2021-04" db="EMBL/GenBank/DDBJ databases">
        <authorList>
            <person name="Bliznina A."/>
        </authorList>
    </citation>
    <scope>NUCLEOTIDE SEQUENCE [LARGE SCALE GENOMIC DNA]</scope>
</reference>
<dbReference type="Gene3D" id="1.10.220.10">
    <property type="entry name" value="Annexin"/>
    <property type="match status" value="4"/>
</dbReference>
<comment type="similarity">
    <text evidence="1">Belongs to the annexin family.</text>
</comment>
<proteinExistence type="inferred from homology"/>
<dbReference type="Proteomes" id="UP001158576">
    <property type="component" value="Chromosome PAR"/>
</dbReference>
<keyword evidence="5" id="KW-1185">Reference proteome</keyword>
<evidence type="ECO:0000313" key="5">
    <source>
        <dbReference type="Proteomes" id="UP001158576"/>
    </source>
</evidence>
<evidence type="ECO:0000313" key="4">
    <source>
        <dbReference type="EMBL" id="CAG5088611.1"/>
    </source>
</evidence>
<sequence>MGAILGILLIEHVIDVIQELLPGFEGTCTEAEDFDAEADAVALEDAIGRGRIDDDVVNDILPNRSNAQRQEIQEQFMSLFGESLYDRVDSRVRRDRLRHVIKGMLLTPKQYDARCLNQAMKGIGSSDDDVICEILCARPNGYLEELKEVYEERYGNALMDDIQDNCRREFERFMIAILCCAREEGLDAIDEDQAAEDAQELFDAGEDRWFFTDESVFTRICARRSWMQIRLINAKYQEISEDYDLLGAIENEVNGDLKRAYKSIVRMALDPAYYFARNAHKALKGLGTDDDALQRAIIFTSEWGLQTIKEKYEESFGSSLADDIDGDCCGDYKDMLLAIVK</sequence>
<dbReference type="PRINTS" id="PR00196">
    <property type="entry name" value="ANNEXIN"/>
</dbReference>
<evidence type="ECO:0000256" key="2">
    <source>
        <dbReference type="ARBA" id="ARBA00022737"/>
    </source>
</evidence>
<organism evidence="4 5">
    <name type="scientific">Oikopleura dioica</name>
    <name type="common">Tunicate</name>
    <dbReference type="NCBI Taxonomy" id="34765"/>
    <lineage>
        <taxon>Eukaryota</taxon>
        <taxon>Metazoa</taxon>
        <taxon>Chordata</taxon>
        <taxon>Tunicata</taxon>
        <taxon>Appendicularia</taxon>
        <taxon>Copelata</taxon>
        <taxon>Oikopleuridae</taxon>
        <taxon>Oikopleura</taxon>
    </lineage>
</organism>
<keyword evidence="3" id="KW-0041">Annexin</keyword>